<gene>
    <name evidence="6" type="ORF">RCL2_001926200</name>
    <name evidence="5" type="ORF">RclHR1_00590026</name>
</gene>
<dbReference type="EMBL" id="BEXD01003970">
    <property type="protein sequence ID" value="GBC04840.1"/>
    <property type="molecule type" value="Genomic_DNA"/>
</dbReference>
<evidence type="ECO:0000256" key="3">
    <source>
        <dbReference type="SAM" id="MobiDB-lite"/>
    </source>
</evidence>
<dbReference type="PROSITE" id="PS00107">
    <property type="entry name" value="PROTEIN_KINASE_ATP"/>
    <property type="match status" value="1"/>
</dbReference>
<comment type="similarity">
    <text evidence="1">Belongs to the sel-1 family.</text>
</comment>
<keyword evidence="6" id="KW-0418">Kinase</keyword>
<accession>A0A2Z6S6L7</accession>
<organism evidence="5 7">
    <name type="scientific">Rhizophagus clarus</name>
    <dbReference type="NCBI Taxonomy" id="94130"/>
    <lineage>
        <taxon>Eukaryota</taxon>
        <taxon>Fungi</taxon>
        <taxon>Fungi incertae sedis</taxon>
        <taxon>Mucoromycota</taxon>
        <taxon>Glomeromycotina</taxon>
        <taxon>Glomeromycetes</taxon>
        <taxon>Glomerales</taxon>
        <taxon>Glomeraceae</taxon>
        <taxon>Rhizophagus</taxon>
    </lineage>
</organism>
<dbReference type="Pfam" id="PF08238">
    <property type="entry name" value="Sel1"/>
    <property type="match status" value="6"/>
</dbReference>
<dbReference type="InterPro" id="IPR011990">
    <property type="entry name" value="TPR-like_helical_dom_sf"/>
</dbReference>
<dbReference type="PANTHER" id="PTHR11102">
    <property type="entry name" value="SEL-1-LIKE PROTEIN"/>
    <property type="match status" value="1"/>
</dbReference>
<dbReference type="Proteomes" id="UP000615446">
    <property type="component" value="Unassembled WGS sequence"/>
</dbReference>
<evidence type="ECO:0000256" key="1">
    <source>
        <dbReference type="ARBA" id="ARBA00038101"/>
    </source>
</evidence>
<evidence type="ECO:0000313" key="5">
    <source>
        <dbReference type="EMBL" id="GBC04840.1"/>
    </source>
</evidence>
<dbReference type="Pfam" id="PF07714">
    <property type="entry name" value="PK_Tyr_Ser-Thr"/>
    <property type="match status" value="1"/>
</dbReference>
<dbReference type="InterPro" id="IPR001245">
    <property type="entry name" value="Ser-Thr/Tyr_kinase_cat_dom"/>
</dbReference>
<dbReference type="Gene3D" id="1.25.40.10">
    <property type="entry name" value="Tetratricopeptide repeat domain"/>
    <property type="match status" value="2"/>
</dbReference>
<dbReference type="GO" id="GO:0004672">
    <property type="term" value="F:protein kinase activity"/>
    <property type="evidence" value="ECO:0007669"/>
    <property type="project" value="InterPro"/>
</dbReference>
<feature type="compositionally biased region" description="Low complexity" evidence="3">
    <location>
        <begin position="574"/>
        <end position="601"/>
    </location>
</feature>
<keyword evidence="2" id="KW-0547">Nucleotide-binding</keyword>
<sequence>MSDKNEWIKKAIADKFFKLYEFKNFSNVKVIGAGEFGAVYRANWKDSEQYVALKTFKSLNNNTAKEIVHELELQREVDYHKNIIRFHGITMFEENNGAFRNYSLVMEYANNGTLQDYLKKDLTWDAKFEIAYQLACAVSCLHNEGIVHRDLHSKNVLVHDDTIKLADFGLSKRIDKSVTSNITKLFGVIPYIDPKKFNNPEYKLNKTSDVYSIGVLLWEISSGKRPFKNEKYDLNLGLKILEDHREEIIPNTPTNYSKLYTECWDIEPNNRPNMKDVLNRLKKLINKQTNNDDQNDQDSDNNTVPDNDVEINVNEIKDPCFSDNLGKNSNGSSTGEFIINELAKIMKTNDLNNNMSNINEIKNSNFSPVDDKPGIKGNDNLDNKNFDEIKNPDFSSVVDKFGIKETIELKGQEKPSNYNLNNKNVDEIKNSDFSSVVDKSGIKETIEIKEQEKPSNYNLDNKNVDEIKNSDFPSVVDKSGIKETIEIKKQEKPSNDNLDNKSVNEIKNSDFSSVADKSEIKETIEVTEQEKGSNDQINKLDNVISNSDGVEDSDFFSAKDTIEVMEQEKESNDHVSNSNNSVPNNSKVEDNTNMNLNENNNTNFRRFNEKKEQEKKSYDNVNKIIDEIVKRIFEGEDLEKILDNYNSREIYDWLENNQNENDPNTIFLLGKFYYSGIDVITNKRKAFELYREAAFKGHNIAQHDVACMYKSGKEVVDKNHKLAFELFNKSAEGEYLNGINMLGECHYKGIGTNVNKQKAISYFQIAANLGNSNAQYNIAQMYMDGEIVDKDDQMAFEYFKKSAKGGGCTEGIFMVGYCYSNGIGTDVDKEYAFEFYKRAAKLGHHLAQYNLGLMYENGIYVEQNEKIALEYYRKSTGEGGMNVINMLADCFDGKIDEADGKFAKDKYISLLDVLVDGFNDYNKLEIYQSFAKVNDEVGKMNLPKIAEDYRVGEGIVKNFTNLLSEGKDGLNKVYKAFK</sequence>
<dbReference type="InterPro" id="IPR017441">
    <property type="entry name" value="Protein_kinase_ATP_BS"/>
</dbReference>
<keyword evidence="2" id="KW-0067">ATP-binding</keyword>
<dbReference type="SUPFAM" id="SSF56112">
    <property type="entry name" value="Protein kinase-like (PK-like)"/>
    <property type="match status" value="1"/>
</dbReference>
<dbReference type="InterPro" id="IPR050767">
    <property type="entry name" value="Sel1_AlgK"/>
</dbReference>
<evidence type="ECO:0000313" key="6">
    <source>
        <dbReference type="EMBL" id="GES92485.1"/>
    </source>
</evidence>
<comment type="caution">
    <text evidence="5">The sequence shown here is derived from an EMBL/GenBank/DDBJ whole genome shotgun (WGS) entry which is preliminary data.</text>
</comment>
<dbReference type="PRINTS" id="PR00109">
    <property type="entry name" value="TYRKINASE"/>
</dbReference>
<protein>
    <submittedName>
        <fullName evidence="6">Kinase-like domain-containing protein</fullName>
    </submittedName>
</protein>
<reference evidence="5 7" key="1">
    <citation type="submission" date="2017-11" db="EMBL/GenBank/DDBJ databases">
        <title>The genome of Rhizophagus clarus HR1 reveals common genetic basis of auxotrophy among arbuscular mycorrhizal fungi.</title>
        <authorList>
            <person name="Kobayashi Y."/>
        </authorList>
    </citation>
    <scope>NUCLEOTIDE SEQUENCE [LARGE SCALE GENOMIC DNA]</scope>
    <source>
        <strain evidence="5 7">HR1</strain>
    </source>
</reference>
<feature type="domain" description="Protein kinase" evidence="4">
    <location>
        <begin position="25"/>
        <end position="285"/>
    </location>
</feature>
<dbReference type="AlphaFoldDB" id="A0A2Z6S6L7"/>
<dbReference type="Proteomes" id="UP000247702">
    <property type="component" value="Unassembled WGS sequence"/>
</dbReference>
<dbReference type="SMART" id="SM00671">
    <property type="entry name" value="SEL1"/>
    <property type="match status" value="6"/>
</dbReference>
<dbReference type="GO" id="GO:0005524">
    <property type="term" value="F:ATP binding"/>
    <property type="evidence" value="ECO:0007669"/>
    <property type="project" value="UniProtKB-UniRule"/>
</dbReference>
<dbReference type="InterPro" id="IPR006597">
    <property type="entry name" value="Sel1-like"/>
</dbReference>
<name>A0A2Z6S6L7_9GLOM</name>
<dbReference type="SUPFAM" id="SSF81901">
    <property type="entry name" value="HCP-like"/>
    <property type="match status" value="1"/>
</dbReference>
<evidence type="ECO:0000256" key="2">
    <source>
        <dbReference type="PROSITE-ProRule" id="PRU10141"/>
    </source>
</evidence>
<dbReference type="EMBL" id="BLAL01000215">
    <property type="protein sequence ID" value="GES92485.1"/>
    <property type="molecule type" value="Genomic_DNA"/>
</dbReference>
<reference evidence="6" key="2">
    <citation type="submission" date="2019-10" db="EMBL/GenBank/DDBJ databases">
        <title>Conservation and host-specific expression of non-tandemly repeated heterogenous ribosome RNA gene in arbuscular mycorrhizal fungi.</title>
        <authorList>
            <person name="Maeda T."/>
            <person name="Kobayashi Y."/>
            <person name="Nakagawa T."/>
            <person name="Ezawa T."/>
            <person name="Yamaguchi K."/>
            <person name="Bino T."/>
            <person name="Nishimoto Y."/>
            <person name="Shigenobu S."/>
            <person name="Kawaguchi M."/>
        </authorList>
    </citation>
    <scope>NUCLEOTIDE SEQUENCE</scope>
    <source>
        <strain evidence="6">HR1</strain>
    </source>
</reference>
<dbReference type="PANTHER" id="PTHR11102:SF160">
    <property type="entry name" value="ERAD-ASSOCIATED E3 UBIQUITIN-PROTEIN LIGASE COMPONENT HRD3"/>
    <property type="match status" value="1"/>
</dbReference>
<evidence type="ECO:0000259" key="4">
    <source>
        <dbReference type="PROSITE" id="PS50011"/>
    </source>
</evidence>
<evidence type="ECO:0000313" key="7">
    <source>
        <dbReference type="Proteomes" id="UP000247702"/>
    </source>
</evidence>
<dbReference type="OrthoDB" id="2431540at2759"/>
<feature type="binding site" evidence="2">
    <location>
        <position position="54"/>
    </location>
    <ligand>
        <name>ATP</name>
        <dbReference type="ChEBI" id="CHEBI:30616"/>
    </ligand>
</feature>
<keyword evidence="7" id="KW-1185">Reference proteome</keyword>
<dbReference type="Gene3D" id="1.10.510.10">
    <property type="entry name" value="Transferase(Phosphotransferase) domain 1"/>
    <property type="match status" value="1"/>
</dbReference>
<dbReference type="InterPro" id="IPR011009">
    <property type="entry name" value="Kinase-like_dom_sf"/>
</dbReference>
<dbReference type="PROSITE" id="PS50011">
    <property type="entry name" value="PROTEIN_KINASE_DOM"/>
    <property type="match status" value="1"/>
</dbReference>
<feature type="region of interest" description="Disordered" evidence="3">
    <location>
        <begin position="567"/>
        <end position="601"/>
    </location>
</feature>
<proteinExistence type="inferred from homology"/>
<feature type="region of interest" description="Disordered" evidence="3">
    <location>
        <begin position="287"/>
        <end position="307"/>
    </location>
</feature>
<dbReference type="InterPro" id="IPR000719">
    <property type="entry name" value="Prot_kinase_dom"/>
</dbReference>
<keyword evidence="6" id="KW-0808">Transferase</keyword>